<gene>
    <name evidence="6" type="ORF">JonanDRAFT_0067</name>
</gene>
<dbReference type="PANTHER" id="PTHR12213:SF0">
    <property type="entry name" value="CORRINOID ADENOSYLTRANSFERASE MMAB"/>
    <property type="match status" value="1"/>
</dbReference>
<evidence type="ECO:0000313" key="7">
    <source>
        <dbReference type="Proteomes" id="UP000003806"/>
    </source>
</evidence>
<comment type="catalytic activity">
    <reaction evidence="4">
        <text>2 cob(II)alamin + reduced [electron-transfer flavoprotein] + 2 ATP = 2 adenosylcob(III)alamin + 2 triphosphate + oxidized [electron-transfer flavoprotein] + 3 H(+)</text>
        <dbReference type="Rhea" id="RHEA:28671"/>
        <dbReference type="Rhea" id="RHEA-COMP:10685"/>
        <dbReference type="Rhea" id="RHEA-COMP:10686"/>
        <dbReference type="ChEBI" id="CHEBI:15378"/>
        <dbReference type="ChEBI" id="CHEBI:16304"/>
        <dbReference type="ChEBI" id="CHEBI:18036"/>
        <dbReference type="ChEBI" id="CHEBI:18408"/>
        <dbReference type="ChEBI" id="CHEBI:30616"/>
        <dbReference type="ChEBI" id="CHEBI:57692"/>
        <dbReference type="ChEBI" id="CHEBI:58307"/>
        <dbReference type="EC" id="2.5.1.17"/>
    </reaction>
</comment>
<dbReference type="GO" id="GO:0005524">
    <property type="term" value="F:ATP binding"/>
    <property type="evidence" value="ECO:0007669"/>
    <property type="project" value="UniProtKB-UniRule"/>
</dbReference>
<comment type="catalytic activity">
    <reaction evidence="4">
        <text>2 cob(II)yrinate a,c diamide + reduced [electron-transfer flavoprotein] + 2 ATP = 2 adenosylcob(III)yrinate a,c-diamide + 2 triphosphate + oxidized [electron-transfer flavoprotein] + 3 H(+)</text>
        <dbReference type="Rhea" id="RHEA:11528"/>
        <dbReference type="Rhea" id="RHEA-COMP:10685"/>
        <dbReference type="Rhea" id="RHEA-COMP:10686"/>
        <dbReference type="ChEBI" id="CHEBI:15378"/>
        <dbReference type="ChEBI" id="CHEBI:18036"/>
        <dbReference type="ChEBI" id="CHEBI:30616"/>
        <dbReference type="ChEBI" id="CHEBI:57692"/>
        <dbReference type="ChEBI" id="CHEBI:58307"/>
        <dbReference type="ChEBI" id="CHEBI:58503"/>
        <dbReference type="ChEBI" id="CHEBI:58537"/>
        <dbReference type="EC" id="2.5.1.17"/>
    </reaction>
</comment>
<dbReference type="STRING" id="885272.JonanDRAFT_0067"/>
<evidence type="ECO:0000259" key="5">
    <source>
        <dbReference type="Pfam" id="PF01923"/>
    </source>
</evidence>
<feature type="domain" description="Cobalamin adenosyltransferase-like" evidence="5">
    <location>
        <begin position="4"/>
        <end position="158"/>
    </location>
</feature>
<reference evidence="6 7" key="1">
    <citation type="submission" date="2011-11" db="EMBL/GenBank/DDBJ databases">
        <title>The Noncontiguous Finished genome of Jonquetella anthropi DSM 22815.</title>
        <authorList>
            <consortium name="US DOE Joint Genome Institute (JGI-PGF)"/>
            <person name="Lucas S."/>
            <person name="Copeland A."/>
            <person name="Lapidus A."/>
            <person name="Glavina del Rio T."/>
            <person name="Dalin E."/>
            <person name="Tice H."/>
            <person name="Bruce D."/>
            <person name="Goodwin L."/>
            <person name="Pitluck S."/>
            <person name="Peters L."/>
            <person name="Mikhailova N."/>
            <person name="Held B."/>
            <person name="Kyrpides N."/>
            <person name="Mavromatis K."/>
            <person name="Ivanova N."/>
            <person name="Markowitz V."/>
            <person name="Cheng J.-F."/>
            <person name="Hugenholtz P."/>
            <person name="Woyke T."/>
            <person name="Wu D."/>
            <person name="Gronow S."/>
            <person name="Wellnitz S."/>
            <person name="Brambilla E."/>
            <person name="Klenk H.-P."/>
            <person name="Eisen J.A."/>
        </authorList>
    </citation>
    <scope>NUCLEOTIDE SEQUENCE [LARGE SCALE GENOMIC DNA]</scope>
    <source>
        <strain evidence="6 7">DSM 22815</strain>
    </source>
</reference>
<dbReference type="EMBL" id="CM001376">
    <property type="protein sequence ID" value="EHM12502.1"/>
    <property type="molecule type" value="Genomic_DNA"/>
</dbReference>
<comment type="similarity">
    <text evidence="4">Belongs to the Cob(I)alamin adenosyltransferase family.</text>
</comment>
<evidence type="ECO:0000313" key="6">
    <source>
        <dbReference type="EMBL" id="EHM12502.1"/>
    </source>
</evidence>
<dbReference type="HOGENOM" id="CLU_083486_0_1_0"/>
<evidence type="ECO:0000256" key="4">
    <source>
        <dbReference type="RuleBase" id="RU366026"/>
    </source>
</evidence>
<dbReference type="Proteomes" id="UP000003806">
    <property type="component" value="Chromosome"/>
</dbReference>
<comment type="pathway">
    <text evidence="4">Cofactor biosynthesis; adenosylcobalamin biosynthesis; adenosylcobalamin from cob(II)yrinate a,c-diamide: step 2/7.</text>
</comment>
<keyword evidence="4" id="KW-0169">Cobalamin biosynthesis</keyword>
<dbReference type="AlphaFoldDB" id="H0ULN7"/>
<evidence type="ECO:0000256" key="2">
    <source>
        <dbReference type="ARBA" id="ARBA00022741"/>
    </source>
</evidence>
<accession>H0ULN7</accession>
<dbReference type="EC" id="2.5.1.17" evidence="4"/>
<proteinExistence type="inferred from homology"/>
<keyword evidence="2 4" id="KW-0547">Nucleotide-binding</keyword>
<protein>
    <recommendedName>
        <fullName evidence="4">Corrinoid adenosyltransferase</fullName>
        <ecNumber evidence="4">2.5.1.17</ecNumber>
    </recommendedName>
    <alternativeName>
        <fullName evidence="4">Cob(II)alamin adenosyltransferase</fullName>
    </alternativeName>
    <alternativeName>
        <fullName evidence="4">Cob(II)yrinic acid a,c-diamide adenosyltransferase</fullName>
    </alternativeName>
    <alternativeName>
        <fullName evidence="4">Cobinamide/cobalamin adenosyltransferase</fullName>
    </alternativeName>
</protein>
<dbReference type="InterPro" id="IPR029499">
    <property type="entry name" value="PduO-typ"/>
</dbReference>
<keyword evidence="1 4" id="KW-0808">Transferase</keyword>
<sequence>MVWITTKTGDGGETSLYDGTRLAKDDPLVCLYGTLDECQAFCGLARASSACGAVKERMKKLEENLFELMGVLAHSGRPMLAIAELEGWTEEAHQVCGNSFEFLLPGESAADAAFHLARTVARRAERLAVPLLRSGVVTKEQFAYINRLSDVIYALLLWERAEAKGRPEERGQRACISSNS</sequence>
<name>H0ULN7_9BACT</name>
<dbReference type="GO" id="GO:0009236">
    <property type="term" value="P:cobalamin biosynthetic process"/>
    <property type="evidence" value="ECO:0007669"/>
    <property type="project" value="UniProtKB-UniRule"/>
</dbReference>
<dbReference type="OrthoDB" id="9778896at2"/>
<dbReference type="NCBIfam" id="TIGR00636">
    <property type="entry name" value="PduO_Nterm"/>
    <property type="match status" value="1"/>
</dbReference>
<dbReference type="UniPathway" id="UPA00148">
    <property type="reaction ID" value="UER00233"/>
</dbReference>
<dbReference type="RefSeq" id="WP_008520008.1">
    <property type="nucleotide sequence ID" value="NZ_CM001376.1"/>
</dbReference>
<dbReference type="PANTHER" id="PTHR12213">
    <property type="entry name" value="CORRINOID ADENOSYLTRANSFERASE"/>
    <property type="match status" value="1"/>
</dbReference>
<dbReference type="SUPFAM" id="SSF89028">
    <property type="entry name" value="Cobalamin adenosyltransferase-like"/>
    <property type="match status" value="1"/>
</dbReference>
<dbReference type="InterPro" id="IPR036451">
    <property type="entry name" value="CblAdoTrfase-like_sf"/>
</dbReference>
<dbReference type="Gene3D" id="1.20.1200.10">
    <property type="entry name" value="Cobalamin adenosyltransferase-like"/>
    <property type="match status" value="1"/>
</dbReference>
<dbReference type="InterPro" id="IPR016030">
    <property type="entry name" value="CblAdoTrfase-like"/>
</dbReference>
<organism evidence="6 7">
    <name type="scientific">Jonquetella anthropi DSM 22815</name>
    <dbReference type="NCBI Taxonomy" id="885272"/>
    <lineage>
        <taxon>Bacteria</taxon>
        <taxon>Thermotogati</taxon>
        <taxon>Synergistota</taxon>
        <taxon>Synergistia</taxon>
        <taxon>Synergistales</taxon>
        <taxon>Dethiosulfovibrionaceae</taxon>
        <taxon>Jonquetella</taxon>
    </lineage>
</organism>
<dbReference type="eggNOG" id="COG2096">
    <property type="taxonomic scope" value="Bacteria"/>
</dbReference>
<dbReference type="Pfam" id="PF01923">
    <property type="entry name" value="Cob_adeno_trans"/>
    <property type="match status" value="1"/>
</dbReference>
<evidence type="ECO:0000256" key="1">
    <source>
        <dbReference type="ARBA" id="ARBA00022679"/>
    </source>
</evidence>
<dbReference type="GO" id="GO:0008817">
    <property type="term" value="F:corrinoid adenosyltransferase activity"/>
    <property type="evidence" value="ECO:0007669"/>
    <property type="project" value="UniProtKB-UniRule"/>
</dbReference>
<evidence type="ECO:0000256" key="3">
    <source>
        <dbReference type="ARBA" id="ARBA00022840"/>
    </source>
</evidence>
<keyword evidence="3 4" id="KW-0067">ATP-binding</keyword>
<keyword evidence="7" id="KW-1185">Reference proteome</keyword>